<dbReference type="InterPro" id="IPR008523">
    <property type="entry name" value="DUF805"/>
</dbReference>
<feature type="transmembrane region" description="Helical" evidence="1">
    <location>
        <begin position="46"/>
        <end position="70"/>
    </location>
</feature>
<proteinExistence type="predicted"/>
<evidence type="ECO:0000256" key="1">
    <source>
        <dbReference type="SAM" id="Phobius"/>
    </source>
</evidence>
<reference evidence="2" key="1">
    <citation type="submission" date="2018-05" db="EMBL/GenBank/DDBJ databases">
        <authorList>
            <person name="Lanie J.A."/>
            <person name="Ng W.-L."/>
            <person name="Kazmierczak K.M."/>
            <person name="Andrzejewski T.M."/>
            <person name="Davidsen T.M."/>
            <person name="Wayne K.J."/>
            <person name="Tettelin H."/>
            <person name="Glass J.I."/>
            <person name="Rusch D."/>
            <person name="Podicherti R."/>
            <person name="Tsui H.-C.T."/>
            <person name="Winkler M.E."/>
        </authorList>
    </citation>
    <scope>NUCLEOTIDE SEQUENCE</scope>
</reference>
<dbReference type="EMBL" id="UINC01109229">
    <property type="protein sequence ID" value="SVC75908.1"/>
    <property type="molecule type" value="Genomic_DNA"/>
</dbReference>
<dbReference type="GO" id="GO:0005886">
    <property type="term" value="C:plasma membrane"/>
    <property type="evidence" value="ECO:0007669"/>
    <property type="project" value="TreeGrafter"/>
</dbReference>
<keyword evidence="1" id="KW-1133">Transmembrane helix</keyword>
<gene>
    <name evidence="2" type="ORF">METZ01_LOCUS328762</name>
</gene>
<feature type="transmembrane region" description="Helical" evidence="1">
    <location>
        <begin position="82"/>
        <end position="102"/>
    </location>
</feature>
<accession>A0A382PTE4</accession>
<name>A0A382PTE4_9ZZZZ</name>
<dbReference type="PANTHER" id="PTHR34980:SF2">
    <property type="entry name" value="INNER MEMBRANE PROTEIN YHAH-RELATED"/>
    <property type="match status" value="1"/>
</dbReference>
<feature type="transmembrane region" description="Helical" evidence="1">
    <location>
        <begin position="21"/>
        <end position="40"/>
    </location>
</feature>
<dbReference type="Pfam" id="PF05656">
    <property type="entry name" value="DUF805"/>
    <property type="match status" value="1"/>
</dbReference>
<keyword evidence="1" id="KW-0812">Transmembrane</keyword>
<dbReference type="PANTHER" id="PTHR34980">
    <property type="entry name" value="INNER MEMBRANE PROTEIN-RELATED-RELATED"/>
    <property type="match status" value="1"/>
</dbReference>
<dbReference type="AlphaFoldDB" id="A0A382PTE4"/>
<organism evidence="2">
    <name type="scientific">marine metagenome</name>
    <dbReference type="NCBI Taxonomy" id="408172"/>
    <lineage>
        <taxon>unclassified sequences</taxon>
        <taxon>metagenomes</taxon>
        <taxon>ecological metagenomes</taxon>
    </lineage>
</organism>
<keyword evidence="1" id="KW-0472">Membrane</keyword>
<evidence type="ECO:0000313" key="2">
    <source>
        <dbReference type="EMBL" id="SVC75908.1"/>
    </source>
</evidence>
<sequence>MEFKPSIQDALNKYIKFSGKASISQFWWFILFTIIGEILASIANRIIFGSSFGILGLFWFLIMLSPILAIGSRRLHDTGRSGWMQLFLILPIIGLIILIIFWCEPTKDDSIKRPIGIPQ</sequence>
<protein>
    <recommendedName>
        <fullName evidence="3">DUF805 domain-containing protein</fullName>
    </recommendedName>
</protein>
<evidence type="ECO:0008006" key="3">
    <source>
        <dbReference type="Google" id="ProtNLM"/>
    </source>
</evidence>